<feature type="region of interest" description="Disordered" evidence="6">
    <location>
        <begin position="217"/>
        <end position="237"/>
    </location>
</feature>
<dbReference type="GO" id="GO:0003677">
    <property type="term" value="F:DNA binding"/>
    <property type="evidence" value="ECO:0007669"/>
    <property type="project" value="UniProtKB-KW"/>
</dbReference>
<comment type="caution">
    <text evidence="9">The sequence shown here is derived from an EMBL/GenBank/DDBJ whole genome shotgun (WGS) entry which is preliminary data.</text>
</comment>
<dbReference type="SUPFAM" id="SSF101936">
    <property type="entry name" value="DNA-binding pseudobarrel domain"/>
    <property type="match status" value="1"/>
</dbReference>
<accession>A0A8X8WCN6</accession>
<evidence type="ECO:0000259" key="8">
    <source>
        <dbReference type="Pfam" id="PF02362"/>
    </source>
</evidence>
<dbReference type="GO" id="GO:0005634">
    <property type="term" value="C:nucleus"/>
    <property type="evidence" value="ECO:0007669"/>
    <property type="project" value="UniProtKB-SubCell"/>
</dbReference>
<name>A0A8X8WCN6_SALSN</name>
<dbReference type="Gene3D" id="2.40.330.10">
    <property type="entry name" value="DNA-binding pseudobarrel domain"/>
    <property type="match status" value="1"/>
</dbReference>
<dbReference type="CDD" id="cd10017">
    <property type="entry name" value="B3_DNA"/>
    <property type="match status" value="1"/>
</dbReference>
<evidence type="ECO:0000256" key="1">
    <source>
        <dbReference type="ARBA" id="ARBA00004123"/>
    </source>
</evidence>
<evidence type="ECO:0000256" key="3">
    <source>
        <dbReference type="ARBA" id="ARBA00023125"/>
    </source>
</evidence>
<comment type="subcellular location">
    <subcellularLocation>
        <location evidence="1">Nucleus</location>
    </subcellularLocation>
</comment>
<reference evidence="9" key="1">
    <citation type="submission" date="2018-01" db="EMBL/GenBank/DDBJ databases">
        <authorList>
            <person name="Mao J.F."/>
        </authorList>
    </citation>
    <scope>NUCLEOTIDE SEQUENCE</scope>
    <source>
        <strain evidence="9">Huo1</strain>
        <tissue evidence="9">Leaf</tissue>
    </source>
</reference>
<proteinExistence type="predicted"/>
<evidence type="ECO:0000313" key="10">
    <source>
        <dbReference type="Proteomes" id="UP000298416"/>
    </source>
</evidence>
<evidence type="ECO:0000256" key="4">
    <source>
        <dbReference type="ARBA" id="ARBA00023163"/>
    </source>
</evidence>
<organism evidence="9">
    <name type="scientific">Salvia splendens</name>
    <name type="common">Scarlet sage</name>
    <dbReference type="NCBI Taxonomy" id="180675"/>
    <lineage>
        <taxon>Eukaryota</taxon>
        <taxon>Viridiplantae</taxon>
        <taxon>Streptophyta</taxon>
        <taxon>Embryophyta</taxon>
        <taxon>Tracheophyta</taxon>
        <taxon>Spermatophyta</taxon>
        <taxon>Magnoliopsida</taxon>
        <taxon>eudicotyledons</taxon>
        <taxon>Gunneridae</taxon>
        <taxon>Pentapetalae</taxon>
        <taxon>asterids</taxon>
        <taxon>lamiids</taxon>
        <taxon>Lamiales</taxon>
        <taxon>Lamiaceae</taxon>
        <taxon>Nepetoideae</taxon>
        <taxon>Mentheae</taxon>
        <taxon>Salviinae</taxon>
        <taxon>Salvia</taxon>
        <taxon>Salvia subgen. Calosphace</taxon>
        <taxon>core Calosphace</taxon>
    </lineage>
</organism>
<gene>
    <name evidence="9" type="ORF">SASPL_146458</name>
</gene>
<evidence type="ECO:0000256" key="2">
    <source>
        <dbReference type="ARBA" id="ARBA00023015"/>
    </source>
</evidence>
<feature type="compositionally biased region" description="Polar residues" evidence="6">
    <location>
        <begin position="217"/>
        <end position="227"/>
    </location>
</feature>
<protein>
    <recommendedName>
        <fullName evidence="8">TF-B3 domain-containing protein</fullName>
    </recommendedName>
</protein>
<reference evidence="9" key="2">
    <citation type="submission" date="2020-08" db="EMBL/GenBank/DDBJ databases">
        <title>Plant Genome Project.</title>
        <authorList>
            <person name="Zhang R.-G."/>
        </authorList>
    </citation>
    <scope>NUCLEOTIDE SEQUENCE</scope>
    <source>
        <strain evidence="9">Huo1</strain>
        <tissue evidence="9">Leaf</tissue>
    </source>
</reference>
<dbReference type="Pfam" id="PF02362">
    <property type="entry name" value="B3"/>
    <property type="match status" value="1"/>
</dbReference>
<evidence type="ECO:0000256" key="7">
    <source>
        <dbReference type="SAM" id="SignalP"/>
    </source>
</evidence>
<sequence length="476" mass="53276">MHAQKFGLFLGFMSATMEVCFNSNCNQSSEKWKRGWRRRTGEYAHLCDPCASAYEDGKFCETFHTNASGWRCCESCGKTPNPAWPPPFHFLPSQPERMKDISMKTWSGIAASGPVPWHQAPSLFNGPSIQANDQLKMPFEVDVSDGIGRYGLSERLSMASPEMKQERSCERLANGNMRFGPPEILQNGNIGLKVKEQHCPLTSDFKPIYCRNDTSSNQSLGVASSSKNETDDAPISSILSQSPSVSLTVGKQVFSPSGLDSCGEGQIRNEKSRGDVRSRNQLLPRYRPQITNEELQKISGEYPMVVAGRIVFILFLITTKQFIGTHGLPVLIFSFKCITPLFEKMLSASDAGRIGRLVLPKKCAEPDMVYALLQTGLYLFNLPEEIRKAYFPSINQAEGLPLNVQDIKGKEWVFQFRFWPNNNSRMYVLEGITPCIQSMQLQAGDVGNLSVPPNAILLSFPLCYLTSFAAWKFFFF</sequence>
<keyword evidence="4" id="KW-0804">Transcription</keyword>
<keyword evidence="3" id="KW-0238">DNA-binding</keyword>
<feature type="chain" id="PRO_5036501850" description="TF-B3 domain-containing protein" evidence="7">
    <location>
        <begin position="23"/>
        <end position="476"/>
    </location>
</feature>
<keyword evidence="10" id="KW-1185">Reference proteome</keyword>
<dbReference type="InterPro" id="IPR003340">
    <property type="entry name" value="B3_DNA-bd"/>
</dbReference>
<evidence type="ECO:0000256" key="6">
    <source>
        <dbReference type="SAM" id="MobiDB-lite"/>
    </source>
</evidence>
<dbReference type="EMBL" id="PNBA02000018">
    <property type="protein sequence ID" value="KAG6392245.1"/>
    <property type="molecule type" value="Genomic_DNA"/>
</dbReference>
<evidence type="ECO:0000256" key="5">
    <source>
        <dbReference type="ARBA" id="ARBA00023242"/>
    </source>
</evidence>
<dbReference type="Proteomes" id="UP000298416">
    <property type="component" value="Unassembled WGS sequence"/>
</dbReference>
<evidence type="ECO:0000313" key="9">
    <source>
        <dbReference type="EMBL" id="KAG6392245.1"/>
    </source>
</evidence>
<keyword evidence="7" id="KW-0732">Signal</keyword>
<feature type="signal peptide" evidence="7">
    <location>
        <begin position="1"/>
        <end position="22"/>
    </location>
</feature>
<dbReference type="PANTHER" id="PTHR46245">
    <property type="entry name" value="B3 DOMAIN-CONTAINING PROTEIN OS07G0563300"/>
    <property type="match status" value="1"/>
</dbReference>
<keyword evidence="2" id="KW-0805">Transcription regulation</keyword>
<dbReference type="InterPro" id="IPR015300">
    <property type="entry name" value="DNA-bd_pseudobarrel_sf"/>
</dbReference>
<keyword evidence="5" id="KW-0539">Nucleus</keyword>
<dbReference type="AlphaFoldDB" id="A0A8X8WCN6"/>
<dbReference type="PANTHER" id="PTHR46245:SF10">
    <property type="entry name" value="B3 DOMAIN-CONTAINING TRANSCRIPTION FACTOR VAL3"/>
    <property type="match status" value="1"/>
</dbReference>
<feature type="domain" description="TF-B3" evidence="8">
    <location>
        <begin position="342"/>
        <end position="446"/>
    </location>
</feature>